<dbReference type="InterPro" id="IPR036869">
    <property type="entry name" value="J_dom_sf"/>
</dbReference>
<evidence type="ECO:0000313" key="5">
    <source>
        <dbReference type="Proteomes" id="UP000523821"/>
    </source>
</evidence>
<dbReference type="PROSITE" id="PS50076">
    <property type="entry name" value="DNAJ_2"/>
    <property type="match status" value="1"/>
</dbReference>
<evidence type="ECO:0000256" key="2">
    <source>
        <dbReference type="SAM" id="Phobius"/>
    </source>
</evidence>
<keyword evidence="2" id="KW-0472">Membrane</keyword>
<feature type="compositionally biased region" description="Basic and acidic residues" evidence="1">
    <location>
        <begin position="138"/>
        <end position="149"/>
    </location>
</feature>
<dbReference type="PANTHER" id="PTHR44240">
    <property type="entry name" value="DNAJ DOMAIN (PROKARYOTIC HEAT SHOCK PROTEIN)-RELATED"/>
    <property type="match status" value="1"/>
</dbReference>
<proteinExistence type="predicted"/>
<comment type="caution">
    <text evidence="4">The sequence shown here is derived from an EMBL/GenBank/DDBJ whole genome shotgun (WGS) entry which is preliminary data.</text>
</comment>
<evidence type="ECO:0000313" key="4">
    <source>
        <dbReference type="EMBL" id="MBB5751898.1"/>
    </source>
</evidence>
<feature type="transmembrane region" description="Helical" evidence="2">
    <location>
        <begin position="184"/>
        <end position="202"/>
    </location>
</feature>
<protein>
    <recommendedName>
        <fullName evidence="3">J domain-containing protein</fullName>
    </recommendedName>
</protein>
<accession>A0A7W9CU12</accession>
<feature type="domain" description="J" evidence="3">
    <location>
        <begin position="76"/>
        <end position="140"/>
    </location>
</feature>
<keyword evidence="2" id="KW-1133">Transmembrane helix</keyword>
<reference evidence="4 5" key="1">
    <citation type="submission" date="2020-08" db="EMBL/GenBank/DDBJ databases">
        <title>Genomic Encyclopedia of Type Strains, Phase IV (KMG-IV): sequencing the most valuable type-strain genomes for metagenomic binning, comparative biology and taxonomic classification.</title>
        <authorList>
            <person name="Goeker M."/>
        </authorList>
    </citation>
    <scope>NUCLEOTIDE SEQUENCE [LARGE SCALE GENOMIC DNA]</scope>
    <source>
        <strain evidence="4 5">DSM 16268</strain>
    </source>
</reference>
<sequence length="216" mass="24339">MPRQALEEALALLGSPLLAGVMRRRPLPPDVLVAIKTAASEEEAARQAALRQVPPRMIREAAVLYLQTVVMHPQADHYRVLGAVRSASQRELRDHMTWLMKWLHPDRVADGWETASVERITAAWQALKSPERRVLYDRTLPPERAERPARPGGFRSRRLSRDAPRIPWVARPVEFRSRRGHRRLFAAAALFVAMCGLLSLGASQWSRVAEALAVTP</sequence>
<dbReference type="EMBL" id="JACHOO010000002">
    <property type="protein sequence ID" value="MBB5751898.1"/>
    <property type="molecule type" value="Genomic_DNA"/>
</dbReference>
<dbReference type="Proteomes" id="UP000523821">
    <property type="component" value="Unassembled WGS sequence"/>
</dbReference>
<gene>
    <name evidence="4" type="ORF">GGQ63_000950</name>
</gene>
<name>A0A7W9CU12_9HYPH</name>
<dbReference type="InterPro" id="IPR052276">
    <property type="entry name" value="Diphthamide-biosynth_chaperone"/>
</dbReference>
<keyword evidence="2" id="KW-0812">Transmembrane</keyword>
<dbReference type="SUPFAM" id="SSF46565">
    <property type="entry name" value="Chaperone J-domain"/>
    <property type="match status" value="1"/>
</dbReference>
<dbReference type="RefSeq" id="WP_183853080.1">
    <property type="nucleotide sequence ID" value="NZ_JACHOO010000002.1"/>
</dbReference>
<feature type="region of interest" description="Disordered" evidence="1">
    <location>
        <begin position="138"/>
        <end position="158"/>
    </location>
</feature>
<dbReference type="PANTHER" id="PTHR44240:SF10">
    <property type="entry name" value="J DOMAIN-CONTAINING PROTEIN"/>
    <property type="match status" value="1"/>
</dbReference>
<evidence type="ECO:0000259" key="3">
    <source>
        <dbReference type="PROSITE" id="PS50076"/>
    </source>
</evidence>
<dbReference type="InterPro" id="IPR001623">
    <property type="entry name" value="DnaJ_domain"/>
</dbReference>
<dbReference type="Pfam" id="PF00226">
    <property type="entry name" value="DnaJ"/>
    <property type="match status" value="1"/>
</dbReference>
<keyword evidence="5" id="KW-1185">Reference proteome</keyword>
<organism evidence="4 5">
    <name type="scientific">Prosthecomicrobium pneumaticum</name>
    <dbReference type="NCBI Taxonomy" id="81895"/>
    <lineage>
        <taxon>Bacteria</taxon>
        <taxon>Pseudomonadati</taxon>
        <taxon>Pseudomonadota</taxon>
        <taxon>Alphaproteobacteria</taxon>
        <taxon>Hyphomicrobiales</taxon>
        <taxon>Kaistiaceae</taxon>
        <taxon>Prosthecomicrobium</taxon>
    </lineage>
</organism>
<dbReference type="AlphaFoldDB" id="A0A7W9CU12"/>
<dbReference type="Gene3D" id="1.10.287.110">
    <property type="entry name" value="DnaJ domain"/>
    <property type="match status" value="1"/>
</dbReference>
<evidence type="ECO:0000256" key="1">
    <source>
        <dbReference type="SAM" id="MobiDB-lite"/>
    </source>
</evidence>